<feature type="transmembrane region" description="Helical" evidence="9">
    <location>
        <begin position="446"/>
        <end position="463"/>
    </location>
</feature>
<feature type="transmembrane region" description="Helical" evidence="9">
    <location>
        <begin position="213"/>
        <end position="236"/>
    </location>
</feature>
<dbReference type="GO" id="GO:0005351">
    <property type="term" value="F:carbohydrate:proton symporter activity"/>
    <property type="evidence" value="ECO:0007669"/>
    <property type="project" value="TreeGrafter"/>
</dbReference>
<proteinExistence type="inferred from homology"/>
<dbReference type="SUPFAM" id="SSF103473">
    <property type="entry name" value="MFS general substrate transporter"/>
    <property type="match status" value="1"/>
</dbReference>
<reference evidence="11" key="1">
    <citation type="submission" date="2022-12" db="EMBL/GenBank/DDBJ databases">
        <authorList>
            <person name="Petersen C."/>
        </authorList>
    </citation>
    <scope>NUCLEOTIDE SEQUENCE</scope>
    <source>
        <strain evidence="11">IBT 29677</strain>
    </source>
</reference>
<dbReference type="FunFam" id="1.20.1250.20:FF:000078">
    <property type="entry name" value="MFS maltose transporter, putative"/>
    <property type="match status" value="1"/>
</dbReference>
<dbReference type="InterPro" id="IPR003663">
    <property type="entry name" value="Sugar/inositol_transpt"/>
</dbReference>
<feature type="region of interest" description="Disordered" evidence="8">
    <location>
        <begin position="1"/>
        <end position="24"/>
    </location>
</feature>
<evidence type="ECO:0000256" key="1">
    <source>
        <dbReference type="ARBA" id="ARBA00004141"/>
    </source>
</evidence>
<name>A0A9W9SD79_9EURO</name>
<evidence type="ECO:0000256" key="9">
    <source>
        <dbReference type="SAM" id="Phobius"/>
    </source>
</evidence>
<comment type="subcellular location">
    <subcellularLocation>
        <location evidence="1">Membrane</location>
        <topology evidence="1">Multi-pass membrane protein</topology>
    </subcellularLocation>
</comment>
<keyword evidence="3 7" id="KW-0813">Transport</keyword>
<comment type="caution">
    <text evidence="11">The sequence shown here is derived from an EMBL/GenBank/DDBJ whole genome shotgun (WGS) entry which is preliminary data.</text>
</comment>
<evidence type="ECO:0000313" key="11">
    <source>
        <dbReference type="EMBL" id="KAJ5376461.1"/>
    </source>
</evidence>
<dbReference type="RefSeq" id="XP_056481491.1">
    <property type="nucleotide sequence ID" value="XM_056637984.1"/>
</dbReference>
<feature type="transmembrane region" description="Helical" evidence="9">
    <location>
        <begin position="127"/>
        <end position="149"/>
    </location>
</feature>
<organism evidence="11 12">
    <name type="scientific">Penicillium cosmopolitanum</name>
    <dbReference type="NCBI Taxonomy" id="1131564"/>
    <lineage>
        <taxon>Eukaryota</taxon>
        <taxon>Fungi</taxon>
        <taxon>Dikarya</taxon>
        <taxon>Ascomycota</taxon>
        <taxon>Pezizomycotina</taxon>
        <taxon>Eurotiomycetes</taxon>
        <taxon>Eurotiomycetidae</taxon>
        <taxon>Eurotiales</taxon>
        <taxon>Aspergillaceae</taxon>
        <taxon>Penicillium</taxon>
    </lineage>
</organism>
<dbReference type="InterPro" id="IPR005828">
    <property type="entry name" value="MFS_sugar_transport-like"/>
</dbReference>
<dbReference type="AlphaFoldDB" id="A0A9W9SD79"/>
<evidence type="ECO:0000256" key="3">
    <source>
        <dbReference type="ARBA" id="ARBA00022448"/>
    </source>
</evidence>
<evidence type="ECO:0000256" key="4">
    <source>
        <dbReference type="ARBA" id="ARBA00022692"/>
    </source>
</evidence>
<evidence type="ECO:0000256" key="7">
    <source>
        <dbReference type="RuleBase" id="RU003346"/>
    </source>
</evidence>
<dbReference type="Proteomes" id="UP001147747">
    <property type="component" value="Unassembled WGS sequence"/>
</dbReference>
<sequence length="532" mass="59314">MDSPAMSKEDAGPHFSKRELAADAQEANTTDRELSILQAMKLYPKAVAWSMIVSAASIMDGYDYHVISSLFAQPAFQKAYGELQQNGSYQITAPWQSGLNNGSSVGCLLGLYLAGHLTDKFGFRKTIMFTLFLTFCFIFIQFFANSLVLLQVGQILLGIPLAVFQTITCVYAAEVAPTSLRAFLTSYVSQMWVIGQILVTCVIRGVLHMKAPWAYRIPFAIQWFWPIPILVAVLLAPESPWWLIRQNRIEDAKKALRRLTSGEYASDSHIDKTVALMVATTEHERRINSSTSYIACFKGTDFRRTMLVVFLFCMQIIGGTTLRAYATYFFEQAGLPTEQAFNMSIITYVLSFVGTVLSVLLKWFLMPYIGRRTLFLWGLYVNTAIYFVIGGLGVHNSNSDFSWGIASLLVINGFVCYVCMIPIIFALVPEIPSTLLRSKSVPIGRAVYTVINIAASVLTSYQINPTAWGWGAKSGFFWGVSSVCGILITYFILPETKDRTVTDIDLLFQKKISARKFARTKVDASEVATGLH</sequence>
<dbReference type="OrthoDB" id="6612291at2759"/>
<protein>
    <recommendedName>
        <fullName evidence="10">Major facilitator superfamily (MFS) profile domain-containing protein</fullName>
    </recommendedName>
</protein>
<evidence type="ECO:0000256" key="5">
    <source>
        <dbReference type="ARBA" id="ARBA00022989"/>
    </source>
</evidence>
<feature type="transmembrane region" description="Helical" evidence="9">
    <location>
        <begin position="187"/>
        <end position="207"/>
    </location>
</feature>
<evidence type="ECO:0000313" key="12">
    <source>
        <dbReference type="Proteomes" id="UP001147747"/>
    </source>
</evidence>
<feature type="compositionally biased region" description="Basic and acidic residues" evidence="8">
    <location>
        <begin position="7"/>
        <end position="21"/>
    </location>
</feature>
<dbReference type="PROSITE" id="PS50850">
    <property type="entry name" value="MFS"/>
    <property type="match status" value="1"/>
</dbReference>
<keyword evidence="6 9" id="KW-0472">Membrane</keyword>
<feature type="domain" description="Major facilitator superfamily (MFS) profile" evidence="10">
    <location>
        <begin position="49"/>
        <end position="497"/>
    </location>
</feature>
<accession>A0A9W9SD79</accession>
<evidence type="ECO:0000256" key="2">
    <source>
        <dbReference type="ARBA" id="ARBA00010992"/>
    </source>
</evidence>
<dbReference type="GO" id="GO:0016020">
    <property type="term" value="C:membrane"/>
    <property type="evidence" value="ECO:0007669"/>
    <property type="project" value="UniProtKB-SubCell"/>
</dbReference>
<keyword evidence="12" id="KW-1185">Reference proteome</keyword>
<dbReference type="GeneID" id="81376964"/>
<evidence type="ECO:0000256" key="6">
    <source>
        <dbReference type="ARBA" id="ARBA00023136"/>
    </source>
</evidence>
<dbReference type="PANTHER" id="PTHR48022:SF5">
    <property type="entry name" value="ALPHA-GLUCOSIDES PERMEASE MPH2-RELATED"/>
    <property type="match status" value="1"/>
</dbReference>
<dbReference type="PANTHER" id="PTHR48022">
    <property type="entry name" value="PLASTIDIC GLUCOSE TRANSPORTER 4"/>
    <property type="match status" value="1"/>
</dbReference>
<feature type="transmembrane region" description="Helical" evidence="9">
    <location>
        <begin position="401"/>
        <end position="425"/>
    </location>
</feature>
<comment type="similarity">
    <text evidence="2 7">Belongs to the major facilitator superfamily. Sugar transporter (TC 2.A.1.1) family.</text>
</comment>
<keyword evidence="5 9" id="KW-1133">Transmembrane helix</keyword>
<dbReference type="EMBL" id="JAPZBU010000012">
    <property type="protein sequence ID" value="KAJ5376461.1"/>
    <property type="molecule type" value="Genomic_DNA"/>
</dbReference>
<dbReference type="Gene3D" id="1.20.1250.20">
    <property type="entry name" value="MFS general substrate transporter like domains"/>
    <property type="match status" value="1"/>
</dbReference>
<keyword evidence="4 9" id="KW-0812">Transmembrane</keyword>
<dbReference type="InterPro" id="IPR020846">
    <property type="entry name" value="MFS_dom"/>
</dbReference>
<reference evidence="11" key="2">
    <citation type="journal article" date="2023" name="IMA Fungus">
        <title>Comparative genomic study of the Penicillium genus elucidates a diverse pangenome and 15 lateral gene transfer events.</title>
        <authorList>
            <person name="Petersen C."/>
            <person name="Sorensen T."/>
            <person name="Nielsen M.R."/>
            <person name="Sondergaard T.E."/>
            <person name="Sorensen J.L."/>
            <person name="Fitzpatrick D.A."/>
            <person name="Frisvad J.C."/>
            <person name="Nielsen K.L."/>
        </authorList>
    </citation>
    <scope>NUCLEOTIDE SEQUENCE</scope>
    <source>
        <strain evidence="11">IBT 29677</strain>
    </source>
</reference>
<feature type="transmembrane region" description="Helical" evidence="9">
    <location>
        <begin position="345"/>
        <end position="365"/>
    </location>
</feature>
<feature type="transmembrane region" description="Helical" evidence="9">
    <location>
        <begin position="374"/>
        <end position="395"/>
    </location>
</feature>
<gene>
    <name evidence="11" type="ORF">N7509_013347</name>
</gene>
<feature type="transmembrane region" description="Helical" evidence="9">
    <location>
        <begin position="307"/>
        <end position="325"/>
    </location>
</feature>
<feature type="transmembrane region" description="Helical" evidence="9">
    <location>
        <begin position="155"/>
        <end position="175"/>
    </location>
</feature>
<dbReference type="NCBIfam" id="TIGR00879">
    <property type="entry name" value="SP"/>
    <property type="match status" value="1"/>
</dbReference>
<evidence type="ECO:0000256" key="8">
    <source>
        <dbReference type="SAM" id="MobiDB-lite"/>
    </source>
</evidence>
<dbReference type="Pfam" id="PF00083">
    <property type="entry name" value="Sugar_tr"/>
    <property type="match status" value="1"/>
</dbReference>
<dbReference type="InterPro" id="IPR036259">
    <property type="entry name" value="MFS_trans_sf"/>
</dbReference>
<evidence type="ECO:0000259" key="10">
    <source>
        <dbReference type="PROSITE" id="PS50850"/>
    </source>
</evidence>
<dbReference type="InterPro" id="IPR050360">
    <property type="entry name" value="MFS_Sugar_Transporters"/>
</dbReference>
<feature type="transmembrane region" description="Helical" evidence="9">
    <location>
        <begin position="475"/>
        <end position="493"/>
    </location>
</feature>